<reference evidence="1" key="1">
    <citation type="submission" date="2015-04" db="UniProtKB">
        <authorList>
            <consortium name="EnsemblPlants"/>
        </authorList>
    </citation>
    <scope>IDENTIFICATION</scope>
    <source>
        <strain evidence="1">SL10</strain>
    </source>
</reference>
<reference evidence="1" key="2">
    <citation type="submission" date="2018-04" db="EMBL/GenBank/DDBJ databases">
        <title>OnivRS2 (Oryza nivara Reference Sequence Version 2).</title>
        <authorList>
            <person name="Zhang J."/>
            <person name="Kudrna D."/>
            <person name="Lee S."/>
            <person name="Talag J."/>
            <person name="Rajasekar S."/>
            <person name="Welchert J."/>
            <person name="Hsing Y.-I."/>
            <person name="Wing R.A."/>
        </authorList>
    </citation>
    <scope>NUCLEOTIDE SEQUENCE [LARGE SCALE GENOMIC DNA]</scope>
</reference>
<evidence type="ECO:0000313" key="2">
    <source>
        <dbReference type="Proteomes" id="UP000006591"/>
    </source>
</evidence>
<organism evidence="1">
    <name type="scientific">Oryza nivara</name>
    <name type="common">Indian wild rice</name>
    <name type="synonym">Oryza sativa f. spontanea</name>
    <dbReference type="NCBI Taxonomy" id="4536"/>
    <lineage>
        <taxon>Eukaryota</taxon>
        <taxon>Viridiplantae</taxon>
        <taxon>Streptophyta</taxon>
        <taxon>Embryophyta</taxon>
        <taxon>Tracheophyta</taxon>
        <taxon>Spermatophyta</taxon>
        <taxon>Magnoliopsida</taxon>
        <taxon>Liliopsida</taxon>
        <taxon>Poales</taxon>
        <taxon>Poaceae</taxon>
        <taxon>BOP clade</taxon>
        <taxon>Oryzoideae</taxon>
        <taxon>Oryzeae</taxon>
        <taxon>Oryzinae</taxon>
        <taxon>Oryza</taxon>
    </lineage>
</organism>
<dbReference type="Gramene" id="ONIVA10G02080.1">
    <property type="protein sequence ID" value="ONIVA10G02080.1"/>
    <property type="gene ID" value="ONIVA10G02080"/>
</dbReference>
<dbReference type="EnsemblPlants" id="ONIVA10G02080.1">
    <property type="protein sequence ID" value="ONIVA10G02080.1"/>
    <property type="gene ID" value="ONIVA10G02080"/>
</dbReference>
<name>A0A0E0IPG4_ORYNI</name>
<evidence type="ECO:0000313" key="1">
    <source>
        <dbReference type="EnsemblPlants" id="ONIVA10G02080.1"/>
    </source>
</evidence>
<dbReference type="AlphaFoldDB" id="A0A0E0IPG4"/>
<dbReference type="HOGENOM" id="CLU_2240922_0_0_1"/>
<keyword evidence="2" id="KW-1185">Reference proteome</keyword>
<proteinExistence type="predicted"/>
<dbReference type="Proteomes" id="UP000006591">
    <property type="component" value="Chromosome 10"/>
</dbReference>
<protein>
    <submittedName>
        <fullName evidence="1">Uncharacterized protein</fullName>
    </submittedName>
</protein>
<accession>A0A0E0IPG4</accession>
<sequence>MGCLRCSYEPNGVWGPNPARRKCRQGRSCQAKDTLSEISTIPPLSTTRLSLSFPPSLALSPPSLAPAPAPLRSSLLYPHTHALLLSSSSLLGSYPNQLQNNKIKG</sequence>